<feature type="compositionally biased region" description="Low complexity" evidence="1">
    <location>
        <begin position="87"/>
        <end position="99"/>
    </location>
</feature>
<keyword evidence="3" id="KW-1185">Reference proteome</keyword>
<organism evidence="2 3">
    <name type="scientific">Ascobolus immersus RN42</name>
    <dbReference type="NCBI Taxonomy" id="1160509"/>
    <lineage>
        <taxon>Eukaryota</taxon>
        <taxon>Fungi</taxon>
        <taxon>Dikarya</taxon>
        <taxon>Ascomycota</taxon>
        <taxon>Pezizomycotina</taxon>
        <taxon>Pezizomycetes</taxon>
        <taxon>Pezizales</taxon>
        <taxon>Ascobolaceae</taxon>
        <taxon>Ascobolus</taxon>
    </lineage>
</organism>
<dbReference type="Proteomes" id="UP000275078">
    <property type="component" value="Unassembled WGS sequence"/>
</dbReference>
<feature type="compositionally biased region" description="Polar residues" evidence="1">
    <location>
        <begin position="138"/>
        <end position="158"/>
    </location>
</feature>
<evidence type="ECO:0000313" key="3">
    <source>
        <dbReference type="Proteomes" id="UP000275078"/>
    </source>
</evidence>
<accession>A0A3N4IAR8</accession>
<proteinExistence type="predicted"/>
<dbReference type="EMBL" id="ML119670">
    <property type="protein sequence ID" value="RPA82546.1"/>
    <property type="molecule type" value="Genomic_DNA"/>
</dbReference>
<feature type="compositionally biased region" description="Polar residues" evidence="1">
    <location>
        <begin position="71"/>
        <end position="82"/>
    </location>
</feature>
<evidence type="ECO:0000256" key="1">
    <source>
        <dbReference type="SAM" id="MobiDB-lite"/>
    </source>
</evidence>
<feature type="region of interest" description="Disordered" evidence="1">
    <location>
        <begin position="51"/>
        <end position="158"/>
    </location>
</feature>
<gene>
    <name evidence="2" type="ORF">BJ508DRAFT_85710</name>
</gene>
<name>A0A3N4IAR8_ASCIM</name>
<protein>
    <submittedName>
        <fullName evidence="2">Uncharacterized protein</fullName>
    </submittedName>
</protein>
<evidence type="ECO:0000313" key="2">
    <source>
        <dbReference type="EMBL" id="RPA82546.1"/>
    </source>
</evidence>
<feature type="compositionally biased region" description="Low complexity" evidence="1">
    <location>
        <begin position="59"/>
        <end position="70"/>
    </location>
</feature>
<sequence>MQALSTIMKATAERSNNGTLQMAFAATKQPYRYPPSGFVVNLLTALNVPSRMAKRQAESDSTSDLKTTTTYMSVSLPSQNTIPAARTPTPSSTSSTSSSLAADGSTGVVNNGANPPRDIDQNGNVVPPPETPAAPSSDAYSTYSRASPGESLTLTTTS</sequence>
<reference evidence="2 3" key="1">
    <citation type="journal article" date="2018" name="Nat. Ecol. Evol.">
        <title>Pezizomycetes genomes reveal the molecular basis of ectomycorrhizal truffle lifestyle.</title>
        <authorList>
            <person name="Murat C."/>
            <person name="Payen T."/>
            <person name="Noel B."/>
            <person name="Kuo A."/>
            <person name="Morin E."/>
            <person name="Chen J."/>
            <person name="Kohler A."/>
            <person name="Krizsan K."/>
            <person name="Balestrini R."/>
            <person name="Da Silva C."/>
            <person name="Montanini B."/>
            <person name="Hainaut M."/>
            <person name="Levati E."/>
            <person name="Barry K.W."/>
            <person name="Belfiori B."/>
            <person name="Cichocki N."/>
            <person name="Clum A."/>
            <person name="Dockter R.B."/>
            <person name="Fauchery L."/>
            <person name="Guy J."/>
            <person name="Iotti M."/>
            <person name="Le Tacon F."/>
            <person name="Lindquist E.A."/>
            <person name="Lipzen A."/>
            <person name="Malagnac F."/>
            <person name="Mello A."/>
            <person name="Molinier V."/>
            <person name="Miyauchi S."/>
            <person name="Poulain J."/>
            <person name="Riccioni C."/>
            <person name="Rubini A."/>
            <person name="Sitrit Y."/>
            <person name="Splivallo R."/>
            <person name="Traeger S."/>
            <person name="Wang M."/>
            <person name="Zifcakova L."/>
            <person name="Wipf D."/>
            <person name="Zambonelli A."/>
            <person name="Paolocci F."/>
            <person name="Nowrousian M."/>
            <person name="Ottonello S."/>
            <person name="Baldrian P."/>
            <person name="Spatafora J.W."/>
            <person name="Henrissat B."/>
            <person name="Nagy L.G."/>
            <person name="Aury J.M."/>
            <person name="Wincker P."/>
            <person name="Grigoriev I.V."/>
            <person name="Bonfante P."/>
            <person name="Martin F.M."/>
        </authorList>
    </citation>
    <scope>NUCLEOTIDE SEQUENCE [LARGE SCALE GENOMIC DNA]</scope>
    <source>
        <strain evidence="2 3">RN42</strain>
    </source>
</reference>
<dbReference type="AlphaFoldDB" id="A0A3N4IAR8"/>